<protein>
    <submittedName>
        <fullName evidence="2">Alpha/beta hydrolase</fullName>
    </submittedName>
</protein>
<keyword evidence="2" id="KW-0378">Hydrolase</keyword>
<dbReference type="EMBL" id="CP021995">
    <property type="protein sequence ID" value="ASD27479.1"/>
    <property type="molecule type" value="Genomic_DNA"/>
</dbReference>
<feature type="domain" description="Serine aminopeptidase S33" evidence="1">
    <location>
        <begin position="64"/>
        <end position="259"/>
    </location>
</feature>
<gene>
    <name evidence="2" type="ORF">CD943_11620</name>
</gene>
<dbReference type="RefSeq" id="WP_088411121.1">
    <property type="nucleotide sequence ID" value="NZ_CP021995.1"/>
</dbReference>
<dbReference type="Pfam" id="PF12146">
    <property type="entry name" value="Hydrolase_4"/>
    <property type="match status" value="1"/>
</dbReference>
<dbReference type="STRING" id="293.GCA_000988015_00284"/>
<dbReference type="GO" id="GO:0052689">
    <property type="term" value="F:carboxylic ester hydrolase activity"/>
    <property type="evidence" value="ECO:0007669"/>
    <property type="project" value="TreeGrafter"/>
</dbReference>
<organism evidence="2 3">
    <name type="scientific">Brevundimonas diminuta</name>
    <name type="common">Pseudomonas diminuta</name>
    <dbReference type="NCBI Taxonomy" id="293"/>
    <lineage>
        <taxon>Bacteria</taxon>
        <taxon>Pseudomonadati</taxon>
        <taxon>Pseudomonadota</taxon>
        <taxon>Alphaproteobacteria</taxon>
        <taxon>Caulobacterales</taxon>
        <taxon>Caulobacteraceae</taxon>
        <taxon>Brevundimonas</taxon>
    </lineage>
</organism>
<dbReference type="PANTHER" id="PTHR43265">
    <property type="entry name" value="ESTERASE ESTD"/>
    <property type="match status" value="1"/>
</dbReference>
<dbReference type="InterPro" id="IPR022742">
    <property type="entry name" value="Hydrolase_4"/>
</dbReference>
<evidence type="ECO:0000259" key="1">
    <source>
        <dbReference type="Pfam" id="PF12146"/>
    </source>
</evidence>
<proteinExistence type="predicted"/>
<dbReference type="Proteomes" id="UP000197024">
    <property type="component" value="Chromosome"/>
</dbReference>
<dbReference type="AlphaFoldDB" id="A0A1Z3LZ70"/>
<dbReference type="PANTHER" id="PTHR43265:SF1">
    <property type="entry name" value="ESTERASE ESTD"/>
    <property type="match status" value="1"/>
</dbReference>
<name>A0A1Z3LZ70_BREDI</name>
<dbReference type="InterPro" id="IPR053145">
    <property type="entry name" value="AB_hydrolase_Est10"/>
</dbReference>
<dbReference type="InterPro" id="IPR029058">
    <property type="entry name" value="AB_hydrolase_fold"/>
</dbReference>
<evidence type="ECO:0000313" key="3">
    <source>
        <dbReference type="Proteomes" id="UP000197024"/>
    </source>
</evidence>
<reference evidence="2 3" key="2">
    <citation type="submission" date="2017-06" db="EMBL/GenBank/DDBJ databases">
        <authorList>
            <person name="Kim H.J."/>
            <person name="Triplett B.A."/>
        </authorList>
    </citation>
    <scope>NUCLEOTIDE SEQUENCE [LARGE SCALE GENOMIC DNA]</scope>
    <source>
        <strain evidence="2 3">BZC3</strain>
    </source>
</reference>
<dbReference type="Gene3D" id="3.40.50.1820">
    <property type="entry name" value="alpha/beta hydrolase"/>
    <property type="match status" value="1"/>
</dbReference>
<dbReference type="SUPFAM" id="SSF53474">
    <property type="entry name" value="alpha/beta-Hydrolases"/>
    <property type="match status" value="1"/>
</dbReference>
<sequence>MLTFAAALLLSPVSTPVELPSSPAPLHGTLLTPESQIHAAAVILPGSGPTDRNGDSPQVGIRAATYRLLAEGLAERGVATVRIDKRGIGESAAAGPSEAELRFSAYAEDARAWAAATATKTGRPCAWLIGHSEGALVALAAVAEGDDKVCGLVLLSGAGRPAGTVLREQLTSLPEPLKAEAYAVVGELEAGRTVADPPASLAALFRPSVQPYLISWLALDPAKMAAAYDGPIFIGQGTTDIQISLTDAEAIKTAQPRAELVVWDGVNHVLKTAPVERAANIATYMDPALPLAPGVVEATADFILKPR</sequence>
<accession>A0A1Z3LZ70</accession>
<reference evidence="2 3" key="1">
    <citation type="submission" date="2017-06" db="EMBL/GenBank/DDBJ databases">
        <title>Biodegradation of gentamicin by bacterial consortia AMQD4 in synthetic medium and raw gentamicin sewage.</title>
        <authorList>
            <person name="Chang H."/>
            <person name="Feng Y."/>
            <person name="Li Z."/>
            <person name="Xue J."/>
            <person name="Cheng D."/>
        </authorList>
    </citation>
    <scope>NUCLEOTIDE SEQUENCE [LARGE SCALE GENOMIC DNA]</scope>
    <source>
        <strain evidence="2 3">BZC3</strain>
    </source>
</reference>
<evidence type="ECO:0000313" key="2">
    <source>
        <dbReference type="EMBL" id="ASD27479.1"/>
    </source>
</evidence>